<dbReference type="EMBL" id="JACATZ010000001">
    <property type="protein sequence ID" value="NWJ46886.1"/>
    <property type="molecule type" value="Genomic_DNA"/>
</dbReference>
<accession>A0A8T7M493</accession>
<dbReference type="Proteomes" id="UP000521676">
    <property type="component" value="Unassembled WGS sequence"/>
</dbReference>
<gene>
    <name evidence="1" type="ORF">HXX08_13555</name>
</gene>
<comment type="caution">
    <text evidence="1">The sequence shown here is derived from an EMBL/GenBank/DDBJ whole genome shotgun (WGS) entry which is preliminary data.</text>
</comment>
<evidence type="ECO:0000313" key="1">
    <source>
        <dbReference type="EMBL" id="NWJ46886.1"/>
    </source>
</evidence>
<dbReference type="InterPro" id="IPR036983">
    <property type="entry name" value="AIM24_sf"/>
</dbReference>
<sequence length="221" mass="24391">MRETRVGNTLVRIAGNIVPQVEVALSPGDAVYFEHHILLWKHPQVNIDIKPLKGALKRMMAGMQIFVTQATGPGSIAFSRDDAGEIIPIHIRPGEELHVREHQFLAATSSIDYSFFRVKGVANILFGGTGFWIDRFVAPQQPGLLLLHGYGNVYEVMLRPGEAIDVEPGGFLYKDASVQMTTVSQRLSTGFLGGFNLFMNRFVGPGRVGIQTMYVHLPTAE</sequence>
<dbReference type="SUPFAM" id="SSF51219">
    <property type="entry name" value="TRAP-like"/>
    <property type="match status" value="1"/>
</dbReference>
<dbReference type="PANTHER" id="PTHR43657">
    <property type="entry name" value="TRYPTOPHAN RNA-BINDING ATTENUATOR PROTEIN-LIKE PROTEIN"/>
    <property type="match status" value="1"/>
</dbReference>
<proteinExistence type="predicted"/>
<dbReference type="Pfam" id="PF01987">
    <property type="entry name" value="AIM24"/>
    <property type="match status" value="1"/>
</dbReference>
<dbReference type="AlphaFoldDB" id="A0A8T7M493"/>
<name>A0A8T7M493_9CHLR</name>
<dbReference type="Gene3D" id="3.60.160.10">
    <property type="entry name" value="Mitochondrial biogenesis AIM24"/>
    <property type="match status" value="1"/>
</dbReference>
<dbReference type="InterPro" id="IPR002838">
    <property type="entry name" value="AIM24"/>
</dbReference>
<protein>
    <submittedName>
        <fullName evidence="1">AIM24 family protein</fullName>
    </submittedName>
</protein>
<dbReference type="PANTHER" id="PTHR43657:SF1">
    <property type="entry name" value="ALTERED INHERITANCE OF MITOCHONDRIA PROTEIN 24, MITOCHONDRIAL"/>
    <property type="match status" value="1"/>
</dbReference>
<reference evidence="1 2" key="1">
    <citation type="submission" date="2020-06" db="EMBL/GenBank/DDBJ databases">
        <title>Anoxygenic phototrophic Chloroflexota member uses a Type I reaction center.</title>
        <authorList>
            <person name="Tsuji J.M."/>
            <person name="Shaw N.A."/>
            <person name="Nagashima S."/>
            <person name="Venkiteswaran J."/>
            <person name="Schiff S.L."/>
            <person name="Hanada S."/>
            <person name="Tank M."/>
            <person name="Neufeld J.D."/>
        </authorList>
    </citation>
    <scope>NUCLEOTIDE SEQUENCE [LARGE SCALE GENOMIC DNA]</scope>
    <source>
        <strain evidence="1">L227-S17</strain>
    </source>
</reference>
<dbReference type="InterPro" id="IPR016031">
    <property type="entry name" value="Trp_RNA-bd_attenuator-like_dom"/>
</dbReference>
<organism evidence="1 2">
    <name type="scientific">Candidatus Chlorohelix allophototropha</name>
    <dbReference type="NCBI Taxonomy" id="3003348"/>
    <lineage>
        <taxon>Bacteria</taxon>
        <taxon>Bacillati</taxon>
        <taxon>Chloroflexota</taxon>
        <taxon>Chloroflexia</taxon>
        <taxon>Candidatus Chloroheliales</taxon>
        <taxon>Candidatus Chloroheliaceae</taxon>
        <taxon>Candidatus Chlorohelix</taxon>
    </lineage>
</organism>
<evidence type="ECO:0000313" key="2">
    <source>
        <dbReference type="Proteomes" id="UP000521676"/>
    </source>
</evidence>